<dbReference type="Pfam" id="PF03466">
    <property type="entry name" value="LysR_substrate"/>
    <property type="match status" value="1"/>
</dbReference>
<dbReference type="PANTHER" id="PTHR30537:SF5">
    <property type="entry name" value="HTH-TYPE TRANSCRIPTIONAL ACTIVATOR TTDR-RELATED"/>
    <property type="match status" value="1"/>
</dbReference>
<comment type="similarity">
    <text evidence="1">Belongs to the LysR transcriptional regulatory family.</text>
</comment>
<dbReference type="InterPro" id="IPR005119">
    <property type="entry name" value="LysR_subst-bd"/>
</dbReference>
<dbReference type="PROSITE" id="PS50931">
    <property type="entry name" value="HTH_LYSR"/>
    <property type="match status" value="1"/>
</dbReference>
<dbReference type="AlphaFoldDB" id="A0A3A8PGS8"/>
<dbReference type="EMBL" id="RAWB01000248">
    <property type="protein sequence ID" value="RKH55538.1"/>
    <property type="molecule type" value="Genomic_DNA"/>
</dbReference>
<dbReference type="InterPro" id="IPR000847">
    <property type="entry name" value="LysR_HTH_N"/>
</dbReference>
<dbReference type="PANTHER" id="PTHR30537">
    <property type="entry name" value="HTH-TYPE TRANSCRIPTIONAL REGULATOR"/>
    <property type="match status" value="1"/>
</dbReference>
<dbReference type="CDD" id="cd08422">
    <property type="entry name" value="PBP2_CrgA_like"/>
    <property type="match status" value="1"/>
</dbReference>
<dbReference type="InterPro" id="IPR036390">
    <property type="entry name" value="WH_DNA-bd_sf"/>
</dbReference>
<dbReference type="InterPro" id="IPR058163">
    <property type="entry name" value="LysR-type_TF_proteobact-type"/>
</dbReference>
<keyword evidence="4" id="KW-0804">Transcription</keyword>
<dbReference type="GO" id="GO:0043565">
    <property type="term" value="F:sequence-specific DNA binding"/>
    <property type="evidence" value="ECO:0007669"/>
    <property type="project" value="TreeGrafter"/>
</dbReference>
<keyword evidence="3" id="KW-0238">DNA-binding</keyword>
<dbReference type="RefSeq" id="WP_120645380.1">
    <property type="nucleotide sequence ID" value="NZ_RAWB01000248.1"/>
</dbReference>
<dbReference type="Pfam" id="PF00126">
    <property type="entry name" value="HTH_1"/>
    <property type="match status" value="1"/>
</dbReference>
<dbReference type="Gene3D" id="3.40.190.290">
    <property type="match status" value="1"/>
</dbReference>
<name>A0A3A8PGS8_9BACT</name>
<sequence length="313" mass="34350">MNHASVERMDAFSEIAVFTRVVDLGGFTRAAEQLRLTQSGVSRIVSRLEERLGVRLLNRTTRSLSLTDEGAAYYERCTRILAELEDANATLARASVTPRGRLRVDAPVAISDFVLGAALPRFLERYPEVSIDLTVRDQLIDPTAEGVDVVIRLAAARDSELISRNLARARSILVASPAYLAAHGRPRTLASLREHTCIGYLSSTGPLPWRLKGNASEMSYVANARLVAGSGNVLTRAAVAGLGIAQTFEYHVAPELARGELEIILEEYEPEPRTVHALFARQKSAVPKVRVFIDFLVELFASTTAELAGRKRR</sequence>
<evidence type="ECO:0000256" key="2">
    <source>
        <dbReference type="ARBA" id="ARBA00023015"/>
    </source>
</evidence>
<reference evidence="7" key="1">
    <citation type="submission" date="2018-09" db="EMBL/GenBank/DDBJ databases">
        <authorList>
            <person name="Livingstone P.G."/>
            <person name="Whitworth D.E."/>
        </authorList>
    </citation>
    <scope>NUCLEOTIDE SEQUENCE [LARGE SCALE GENOMIC DNA]</scope>
    <source>
        <strain evidence="7">CA051B</strain>
    </source>
</reference>
<dbReference type="Proteomes" id="UP000272888">
    <property type="component" value="Unassembled WGS sequence"/>
</dbReference>
<dbReference type="Gene3D" id="1.10.10.10">
    <property type="entry name" value="Winged helix-like DNA-binding domain superfamily/Winged helix DNA-binding domain"/>
    <property type="match status" value="1"/>
</dbReference>
<dbReference type="PRINTS" id="PR00039">
    <property type="entry name" value="HTHLYSR"/>
</dbReference>
<evidence type="ECO:0000259" key="5">
    <source>
        <dbReference type="PROSITE" id="PS50931"/>
    </source>
</evidence>
<keyword evidence="7" id="KW-1185">Reference proteome</keyword>
<dbReference type="FunFam" id="1.10.10.10:FF:000001">
    <property type="entry name" value="LysR family transcriptional regulator"/>
    <property type="match status" value="1"/>
</dbReference>
<dbReference type="InterPro" id="IPR036388">
    <property type="entry name" value="WH-like_DNA-bd_sf"/>
</dbReference>
<keyword evidence="2" id="KW-0805">Transcription regulation</keyword>
<dbReference type="SUPFAM" id="SSF46785">
    <property type="entry name" value="Winged helix' DNA-binding domain"/>
    <property type="match status" value="1"/>
</dbReference>
<dbReference type="GO" id="GO:0006351">
    <property type="term" value="P:DNA-templated transcription"/>
    <property type="evidence" value="ECO:0007669"/>
    <property type="project" value="TreeGrafter"/>
</dbReference>
<comment type="caution">
    <text evidence="6">The sequence shown here is derived from an EMBL/GenBank/DDBJ whole genome shotgun (WGS) entry which is preliminary data.</text>
</comment>
<feature type="domain" description="HTH lysR-type" evidence="5">
    <location>
        <begin position="17"/>
        <end position="67"/>
    </location>
</feature>
<evidence type="ECO:0000256" key="1">
    <source>
        <dbReference type="ARBA" id="ARBA00009437"/>
    </source>
</evidence>
<evidence type="ECO:0000256" key="4">
    <source>
        <dbReference type="ARBA" id="ARBA00023163"/>
    </source>
</evidence>
<evidence type="ECO:0000256" key="3">
    <source>
        <dbReference type="ARBA" id="ARBA00023125"/>
    </source>
</evidence>
<proteinExistence type="inferred from homology"/>
<evidence type="ECO:0000313" key="6">
    <source>
        <dbReference type="EMBL" id="RKH55538.1"/>
    </source>
</evidence>
<dbReference type="GO" id="GO:0003700">
    <property type="term" value="F:DNA-binding transcription factor activity"/>
    <property type="evidence" value="ECO:0007669"/>
    <property type="project" value="InterPro"/>
</dbReference>
<accession>A0A3A8PGS8</accession>
<gene>
    <name evidence="6" type="ORF">D7V93_22555</name>
</gene>
<evidence type="ECO:0000313" key="7">
    <source>
        <dbReference type="Proteomes" id="UP000272888"/>
    </source>
</evidence>
<dbReference type="SUPFAM" id="SSF53850">
    <property type="entry name" value="Periplasmic binding protein-like II"/>
    <property type="match status" value="1"/>
</dbReference>
<organism evidence="6 7">
    <name type="scientific">Corallococcus llansteffanensis</name>
    <dbReference type="NCBI Taxonomy" id="2316731"/>
    <lineage>
        <taxon>Bacteria</taxon>
        <taxon>Pseudomonadati</taxon>
        <taxon>Myxococcota</taxon>
        <taxon>Myxococcia</taxon>
        <taxon>Myxococcales</taxon>
        <taxon>Cystobacterineae</taxon>
        <taxon>Myxococcaceae</taxon>
        <taxon>Corallococcus</taxon>
    </lineage>
</organism>
<protein>
    <submittedName>
        <fullName evidence="6">LysR family transcriptional regulator</fullName>
    </submittedName>
</protein>